<dbReference type="AlphaFoldDB" id="A0A934KBZ5"/>
<reference evidence="1" key="1">
    <citation type="submission" date="2020-10" db="EMBL/GenBank/DDBJ databases">
        <title>Ca. Dormibacterota MAGs.</title>
        <authorList>
            <person name="Montgomery K."/>
        </authorList>
    </citation>
    <scope>NUCLEOTIDE SEQUENCE [LARGE SCALE GENOMIC DNA]</scope>
    <source>
        <strain evidence="1">SC8812_S17_10</strain>
    </source>
</reference>
<name>A0A934KBZ5_9BACT</name>
<dbReference type="Proteomes" id="UP000612893">
    <property type="component" value="Unassembled WGS sequence"/>
</dbReference>
<dbReference type="EMBL" id="JAEKNR010000229">
    <property type="protein sequence ID" value="MBJ7600932.1"/>
    <property type="molecule type" value="Genomic_DNA"/>
</dbReference>
<sequence>MRNVTYYNGSEEYLWMRLQDAQREAETRRMLRDARRARLGRGEGAGRLRRWLTALAI</sequence>
<proteinExistence type="predicted"/>
<evidence type="ECO:0000313" key="1">
    <source>
        <dbReference type="EMBL" id="MBJ7600932.1"/>
    </source>
</evidence>
<keyword evidence="2" id="KW-1185">Reference proteome</keyword>
<dbReference type="RefSeq" id="WP_338204922.1">
    <property type="nucleotide sequence ID" value="NZ_JAEKNR010000229.1"/>
</dbReference>
<protein>
    <submittedName>
        <fullName evidence="1">Uncharacterized protein</fullName>
    </submittedName>
</protein>
<evidence type="ECO:0000313" key="2">
    <source>
        <dbReference type="Proteomes" id="UP000612893"/>
    </source>
</evidence>
<accession>A0A934KBZ5</accession>
<comment type="caution">
    <text evidence="1">The sequence shown here is derived from an EMBL/GenBank/DDBJ whole genome shotgun (WGS) entry which is preliminary data.</text>
</comment>
<organism evidence="1 2">
    <name type="scientific">Candidatus Nephthysia bennettiae</name>
    <dbReference type="NCBI Taxonomy" id="3127016"/>
    <lineage>
        <taxon>Bacteria</taxon>
        <taxon>Bacillati</taxon>
        <taxon>Candidatus Dormiibacterota</taxon>
        <taxon>Candidatus Dormibacteria</taxon>
        <taxon>Candidatus Dormibacterales</taxon>
        <taxon>Candidatus Dormibacteraceae</taxon>
        <taxon>Candidatus Nephthysia</taxon>
    </lineage>
</organism>
<gene>
    <name evidence="1" type="ORF">JF922_23045</name>
</gene>